<comment type="caution">
    <text evidence="1">The sequence shown here is derived from an EMBL/GenBank/DDBJ whole genome shotgun (WGS) entry which is preliminary data.</text>
</comment>
<proteinExistence type="predicted"/>
<reference evidence="1 2" key="1">
    <citation type="journal article" date="2023" name="G3 (Bethesda)">
        <title>A chromosome-level genome assembly of Zasmidium syzygii isolated from banana leaves.</title>
        <authorList>
            <person name="van Westerhoven A.C."/>
            <person name="Mehrabi R."/>
            <person name="Talebi R."/>
            <person name="Steentjes M.B.F."/>
            <person name="Corcolon B."/>
            <person name="Chong P.A."/>
            <person name="Kema G.H.J."/>
            <person name="Seidl M.F."/>
        </authorList>
    </citation>
    <scope>NUCLEOTIDE SEQUENCE [LARGE SCALE GENOMIC DNA]</scope>
    <source>
        <strain evidence="1 2">P124</strain>
    </source>
</reference>
<name>A0ABR0F4S0_ZASCE</name>
<evidence type="ECO:0000313" key="2">
    <source>
        <dbReference type="Proteomes" id="UP001305779"/>
    </source>
</evidence>
<organism evidence="1 2">
    <name type="scientific">Zasmidium cellare</name>
    <name type="common">Wine cellar mold</name>
    <name type="synonym">Racodium cellare</name>
    <dbReference type="NCBI Taxonomy" id="395010"/>
    <lineage>
        <taxon>Eukaryota</taxon>
        <taxon>Fungi</taxon>
        <taxon>Dikarya</taxon>
        <taxon>Ascomycota</taxon>
        <taxon>Pezizomycotina</taxon>
        <taxon>Dothideomycetes</taxon>
        <taxon>Dothideomycetidae</taxon>
        <taxon>Mycosphaerellales</taxon>
        <taxon>Mycosphaerellaceae</taxon>
        <taxon>Zasmidium</taxon>
    </lineage>
</organism>
<dbReference type="Proteomes" id="UP001305779">
    <property type="component" value="Unassembled WGS sequence"/>
</dbReference>
<dbReference type="EMBL" id="JAXOVC010000001">
    <property type="protein sequence ID" value="KAK4508290.1"/>
    <property type="molecule type" value="Genomic_DNA"/>
</dbReference>
<accession>A0ABR0F4S0</accession>
<evidence type="ECO:0008006" key="3">
    <source>
        <dbReference type="Google" id="ProtNLM"/>
    </source>
</evidence>
<sequence>MAEVVGLVVGLASFGVQLLESTKKLRTLCEDIKDAPVELQDTIEGIEIMSEIISLMAPIDGQPYAEGAVLARTIELCRKALDRLSAVTSDLQKRLQSSKKTRGRFSVVLKKDSMDRLVGRLEQCKGSLQLAHQLYMGARNMSRFDHQERALEELRNDQVTLVSQCMTRAVYQTSSTNELQAGEVVSTEDVVSNSTLRQPSTSRRLPGRQQPLFSFRLRTPQWTFSRVMELTLAHVHAGWTASLQFYRIVDPDDPFMSACSENELVVVKEMLQAKKATVYDIFHNGQPAIDWAMTFGSFDVSKYLYQHGAVPSSEEASVSYSCGLCYNRPASKQVQSDQLIWATSKNLCVDTLEQLGLDQSNDVFEHPLVQLWVAPSDRLSIAERLTLMVQIIDYLPTSTEAVHRKWSLLEEIGGSPFDMALFDAVSDYRDTLFGALAYLFTQCFECRAYKAKEQPLLTEMIPIFVRGVTYGADLTARDDQDGKRWWALTPLGALLSQLRRIHPRKAASEYNLLLRTWVQMLANCGVDLMAYGELELGTDCDYTLYFDIVKILGFAYGPEPKDWHLLFEAKNDHHIGQFWRMVEEPERQVPGAWIEEDSDQGGPSQELIVKIRMKRKLRKKEEKKSRKTKQAIPPF</sequence>
<protein>
    <recommendedName>
        <fullName evidence="3">Fungal N-terminal domain-containing protein</fullName>
    </recommendedName>
</protein>
<keyword evidence="2" id="KW-1185">Reference proteome</keyword>
<evidence type="ECO:0000313" key="1">
    <source>
        <dbReference type="EMBL" id="KAK4508290.1"/>
    </source>
</evidence>
<gene>
    <name evidence="1" type="ORF">PRZ48_002028</name>
</gene>